<protein>
    <submittedName>
        <fullName evidence="1">Uncharacterized protein</fullName>
    </submittedName>
</protein>
<name>A0A9W7T3R4_TRIRA</name>
<keyword evidence="2" id="KW-1185">Reference proteome</keyword>
<evidence type="ECO:0000313" key="2">
    <source>
        <dbReference type="Proteomes" id="UP001059041"/>
    </source>
</evidence>
<comment type="caution">
    <text evidence="1">The sequence shown here is derived from an EMBL/GenBank/DDBJ whole genome shotgun (WGS) entry which is preliminary data.</text>
</comment>
<sequence length="262" mass="29765">MCFELRLYPWLLSLHLMERMHGFSFRVFKLISTVPPTLSPVMPSYLGSSSARWLSYRWGFTEKKLFTACPFTQVIASRPGVFLSGQGDGRPFTCLADPRNPVRVAAMQRGWSANAGEEGRERESERGRVRERDASFIVINQEKRKEEGLGRDYMSVTSTCGCVRACFSGEALWTHAITGDVALTVCWVPLPVLVPYQQSSYTRQDWTIDHTRAGNATRLSASPRAKIYIKDYRRKYGRDPAGCPLKISPERSYFTEKKRLGC</sequence>
<accession>A0A9W7T3R4</accession>
<organism evidence="1 2">
    <name type="scientific">Triplophysa rosa</name>
    <name type="common">Cave loach</name>
    <dbReference type="NCBI Taxonomy" id="992332"/>
    <lineage>
        <taxon>Eukaryota</taxon>
        <taxon>Metazoa</taxon>
        <taxon>Chordata</taxon>
        <taxon>Craniata</taxon>
        <taxon>Vertebrata</taxon>
        <taxon>Euteleostomi</taxon>
        <taxon>Actinopterygii</taxon>
        <taxon>Neopterygii</taxon>
        <taxon>Teleostei</taxon>
        <taxon>Ostariophysi</taxon>
        <taxon>Cypriniformes</taxon>
        <taxon>Nemacheilidae</taxon>
        <taxon>Triplophysa</taxon>
    </lineage>
</organism>
<proteinExistence type="predicted"/>
<dbReference type="AlphaFoldDB" id="A0A9W7T3R4"/>
<gene>
    <name evidence="1" type="ORF">IRJ41_001730</name>
</gene>
<dbReference type="EMBL" id="JAFHDT010000227">
    <property type="protein sequence ID" value="KAI7790137.1"/>
    <property type="molecule type" value="Genomic_DNA"/>
</dbReference>
<reference evidence="1" key="1">
    <citation type="submission" date="2021-02" db="EMBL/GenBank/DDBJ databases">
        <title>Comparative genomics reveals that relaxation of natural selection precedes convergent phenotypic evolution of cavefish.</title>
        <authorList>
            <person name="Peng Z."/>
        </authorList>
    </citation>
    <scope>NUCLEOTIDE SEQUENCE</scope>
    <source>
        <tissue evidence="1">Muscle</tissue>
    </source>
</reference>
<dbReference type="Proteomes" id="UP001059041">
    <property type="component" value="Unassembled WGS sequence"/>
</dbReference>
<evidence type="ECO:0000313" key="1">
    <source>
        <dbReference type="EMBL" id="KAI7790137.1"/>
    </source>
</evidence>